<dbReference type="Proteomes" id="UP000293823">
    <property type="component" value="Unassembled WGS sequence"/>
</dbReference>
<gene>
    <name evidence="2" type="ORF">AA0113_g5948</name>
</gene>
<dbReference type="PANTHER" id="PTHR37542:SF3">
    <property type="entry name" value="PRION-INHIBITION AND PROPAGATION HELO DOMAIN-CONTAINING PROTEIN"/>
    <property type="match status" value="1"/>
</dbReference>
<dbReference type="InterPro" id="IPR038305">
    <property type="entry name" value="HeLo_sf"/>
</dbReference>
<dbReference type="InterPro" id="IPR029498">
    <property type="entry name" value="HeLo_dom"/>
</dbReference>
<proteinExistence type="predicted"/>
<dbReference type="OrthoDB" id="1911848at2759"/>
<evidence type="ECO:0000313" key="3">
    <source>
        <dbReference type="Proteomes" id="UP000293823"/>
    </source>
</evidence>
<dbReference type="Pfam" id="PF14479">
    <property type="entry name" value="HeLo"/>
    <property type="match status" value="1"/>
</dbReference>
<dbReference type="Gene3D" id="1.20.120.1020">
    <property type="entry name" value="Prion-inhibition and propagation, HeLo domain"/>
    <property type="match status" value="1"/>
</dbReference>
<sequence length="543" mass="61409">MAEAFGIATAAVGLLPLCRDGFRLVQDVVGASDAFKEVSWRVQSQINVFEAWRRPWDLDGYEWGKFKEYSKENHSEALAIGHELALLSFTLCNASKLLSKYGLKLKDRHRHEQIKPAEIPSPDMKKLLTSEASFKKWVNGCKKNLPFIQKCRFVLTSDNSNADTLVDRLRECNEALHRFSPPAIQVIQTQNIYFVFGKSASEEQVKALFVEVNRAKKSNQQSLPYQEFARIAEFSNAVKDQKLVAKGQKRSREVRRFELSDFQTDPDYKVSGSQDAEMGLLKKFPFPKEMRVVYIEWMSGGREVEREAKAKAKARMLSVKMSEQVLLPTCYGILEDNSGYSKRFGLVMAPPDHIRLNLKFMMPGNIRPGSIMFFPTSSEVRSSRISSTPRLDYSKPFLVGFGHARIDDRRLGREDPTRTQAPGEITLDEYQHPKKIEAPLTKYSRFFDVYSVGCVLLEIGMWQPLSELVVIPRRGRPAEANRAREDMKAKAESLIGVTGSVYAAVIKKCLDVDPHSDLSEEKNNDVCAALLSELIGELGKCSA</sequence>
<dbReference type="InterPro" id="IPR011009">
    <property type="entry name" value="Kinase-like_dom_sf"/>
</dbReference>
<organism evidence="2 3">
    <name type="scientific">Alternaria arborescens</name>
    <dbReference type="NCBI Taxonomy" id="156630"/>
    <lineage>
        <taxon>Eukaryota</taxon>
        <taxon>Fungi</taxon>
        <taxon>Dikarya</taxon>
        <taxon>Ascomycota</taxon>
        <taxon>Pezizomycotina</taxon>
        <taxon>Dothideomycetes</taxon>
        <taxon>Pleosporomycetidae</taxon>
        <taxon>Pleosporales</taxon>
        <taxon>Pleosporineae</taxon>
        <taxon>Pleosporaceae</taxon>
        <taxon>Alternaria</taxon>
        <taxon>Alternaria sect. Alternaria</taxon>
    </lineage>
</organism>
<accession>A0A4Q4S0P5</accession>
<protein>
    <recommendedName>
        <fullName evidence="1">Prion-inhibition and propagation HeLo domain-containing protein</fullName>
    </recommendedName>
</protein>
<comment type="caution">
    <text evidence="2">The sequence shown here is derived from an EMBL/GenBank/DDBJ whole genome shotgun (WGS) entry which is preliminary data.</text>
</comment>
<keyword evidence="3" id="KW-1185">Reference proteome</keyword>
<reference evidence="3" key="1">
    <citation type="journal article" date="2019" name="bioRxiv">
        <title>Genomics, evolutionary history and diagnostics of the Alternaria alternata species group including apple and Asian pear pathotypes.</title>
        <authorList>
            <person name="Armitage A.D."/>
            <person name="Cockerton H.M."/>
            <person name="Sreenivasaprasad S."/>
            <person name="Woodhall J.W."/>
            <person name="Lane C.R."/>
            <person name="Harrison R.J."/>
            <person name="Clarkson J.P."/>
        </authorList>
    </citation>
    <scope>NUCLEOTIDE SEQUENCE [LARGE SCALE GENOMIC DNA]</scope>
    <source>
        <strain evidence="3">RGR 97.0016</strain>
    </source>
</reference>
<dbReference type="AlphaFoldDB" id="A0A4Q4S0P5"/>
<dbReference type="Gene3D" id="1.10.510.10">
    <property type="entry name" value="Transferase(Phosphotransferase) domain 1"/>
    <property type="match status" value="1"/>
</dbReference>
<evidence type="ECO:0000259" key="1">
    <source>
        <dbReference type="Pfam" id="PF14479"/>
    </source>
</evidence>
<dbReference type="SUPFAM" id="SSF56112">
    <property type="entry name" value="Protein kinase-like (PK-like)"/>
    <property type="match status" value="1"/>
</dbReference>
<dbReference type="EMBL" id="PEJP01000021">
    <property type="protein sequence ID" value="RYO63340.1"/>
    <property type="molecule type" value="Genomic_DNA"/>
</dbReference>
<dbReference type="PANTHER" id="PTHR37542">
    <property type="entry name" value="HELO DOMAIN-CONTAINING PROTEIN-RELATED"/>
    <property type="match status" value="1"/>
</dbReference>
<evidence type="ECO:0000313" key="2">
    <source>
        <dbReference type="EMBL" id="RYO63340.1"/>
    </source>
</evidence>
<feature type="domain" description="Prion-inhibition and propagation HeLo" evidence="1">
    <location>
        <begin position="6"/>
        <end position="188"/>
    </location>
</feature>
<name>A0A4Q4S0P5_9PLEO</name>